<dbReference type="AlphaFoldDB" id="A0A1K1P8V0"/>
<evidence type="ECO:0000259" key="1">
    <source>
        <dbReference type="Pfam" id="PF26603"/>
    </source>
</evidence>
<reference evidence="2 3" key="1">
    <citation type="submission" date="2016-11" db="EMBL/GenBank/DDBJ databases">
        <authorList>
            <person name="Jaros S."/>
            <person name="Januszkiewicz K."/>
            <person name="Wedrychowicz H."/>
        </authorList>
    </citation>
    <scope>NUCLEOTIDE SEQUENCE [LARGE SCALE GENOMIC DNA]</scope>
    <source>
        <strain evidence="2 3">CGMCC 1.12145</strain>
    </source>
</reference>
<dbReference type="InterPro" id="IPR058501">
    <property type="entry name" value="DUF8188"/>
</dbReference>
<evidence type="ECO:0000313" key="2">
    <source>
        <dbReference type="EMBL" id="SFW43877.1"/>
    </source>
</evidence>
<dbReference type="Pfam" id="PF26603">
    <property type="entry name" value="DUF8188"/>
    <property type="match status" value="1"/>
</dbReference>
<dbReference type="Proteomes" id="UP000182248">
    <property type="component" value="Unassembled WGS sequence"/>
</dbReference>
<sequence>MTEEKGSDGRYSNKKVPWAPPEAEYRYNVEQYLTYVMTKKQFKARFGKM</sequence>
<feature type="domain" description="DUF8188" evidence="1">
    <location>
        <begin position="21"/>
        <end position="46"/>
    </location>
</feature>
<keyword evidence="3" id="KW-1185">Reference proteome</keyword>
<accession>A0A1K1P8V0</accession>
<dbReference type="EMBL" id="FPJE01000007">
    <property type="protein sequence ID" value="SFW43877.1"/>
    <property type="molecule type" value="Genomic_DNA"/>
</dbReference>
<organism evidence="2 3">
    <name type="scientific">Sinomicrobium oceani</name>
    <dbReference type="NCBI Taxonomy" id="1150368"/>
    <lineage>
        <taxon>Bacteria</taxon>
        <taxon>Pseudomonadati</taxon>
        <taxon>Bacteroidota</taxon>
        <taxon>Flavobacteriia</taxon>
        <taxon>Flavobacteriales</taxon>
        <taxon>Flavobacteriaceae</taxon>
        <taxon>Sinomicrobium</taxon>
    </lineage>
</organism>
<evidence type="ECO:0000313" key="3">
    <source>
        <dbReference type="Proteomes" id="UP000182248"/>
    </source>
</evidence>
<protein>
    <recommendedName>
        <fullName evidence="1">DUF8188 domain-containing protein</fullName>
    </recommendedName>
</protein>
<proteinExistence type="predicted"/>
<dbReference type="RefSeq" id="WP_175545766.1">
    <property type="nucleotide sequence ID" value="NZ_FPJE01000007.1"/>
</dbReference>
<gene>
    <name evidence="2" type="ORF">SAMN02927921_01686</name>
</gene>
<name>A0A1K1P8V0_9FLAO</name>